<evidence type="ECO:0000259" key="2">
    <source>
        <dbReference type="SMART" id="SM01118"/>
    </source>
</evidence>
<evidence type="ECO:0000313" key="4">
    <source>
        <dbReference type="Proteomes" id="UP000249432"/>
    </source>
</evidence>
<sequence>MALSPTLTMPSRIIPRPKRRHTPTLGVMSSTDQLEVEVKFSVDDATPVPDFSAVEGIAGVGAEQRFTLSATYYDTPDLQLTSNKITLRRRSGGPDEGWQLKLPGTRGRREVHAPLDAGDATDPHHVRPPRTLLEALHEELPAAPADDDSADFIAIAQVDNERHVTDVMVGSSSSRRGAESGGGSHTYKGAEFCDDHVSSRGLLEGGQAQYWREWEIELSPEILVDHHNGDAQRDARAFADGFLDRLSQHAVAAGAKKSSSPSKLVMAMGDTMPD</sequence>
<dbReference type="InterPro" id="IPR033469">
    <property type="entry name" value="CYTH-like_dom_sf"/>
</dbReference>
<proteinExistence type="predicted"/>
<dbReference type="Pfam" id="PF01928">
    <property type="entry name" value="CYTH"/>
    <property type="match status" value="1"/>
</dbReference>
<dbReference type="SUPFAM" id="SSF55154">
    <property type="entry name" value="CYTH-like phosphatases"/>
    <property type="match status" value="1"/>
</dbReference>
<accession>A0A2W5SLM1</accession>
<feature type="region of interest" description="Disordered" evidence="1">
    <location>
        <begin position="1"/>
        <end position="25"/>
    </location>
</feature>
<dbReference type="AlphaFoldDB" id="A0A2W5SLM1"/>
<feature type="domain" description="CYTH" evidence="2">
    <location>
        <begin position="33"/>
        <end position="248"/>
    </location>
</feature>
<name>A0A2W5SLM1_9CORY</name>
<comment type="caution">
    <text evidence="3">The sequence shown here is derived from an EMBL/GenBank/DDBJ whole genome shotgun (WGS) entry which is preliminary data.</text>
</comment>
<gene>
    <name evidence="3" type="ORF">DI525_09015</name>
</gene>
<feature type="compositionally biased region" description="Low complexity" evidence="1">
    <location>
        <begin position="253"/>
        <end position="263"/>
    </location>
</feature>
<evidence type="ECO:0000313" key="3">
    <source>
        <dbReference type="EMBL" id="PZR03802.1"/>
    </source>
</evidence>
<feature type="region of interest" description="Disordered" evidence="1">
    <location>
        <begin position="253"/>
        <end position="274"/>
    </location>
</feature>
<organism evidence="3 4">
    <name type="scientific">Corynebacterium kroppenstedtii</name>
    <dbReference type="NCBI Taxonomy" id="161879"/>
    <lineage>
        <taxon>Bacteria</taxon>
        <taxon>Bacillati</taxon>
        <taxon>Actinomycetota</taxon>
        <taxon>Actinomycetes</taxon>
        <taxon>Mycobacteriales</taxon>
        <taxon>Corynebacteriaceae</taxon>
        <taxon>Corynebacterium</taxon>
    </lineage>
</organism>
<dbReference type="CDD" id="cd07374">
    <property type="entry name" value="CYTH-like_Pase"/>
    <property type="match status" value="1"/>
</dbReference>
<reference evidence="3 4" key="1">
    <citation type="submission" date="2017-08" db="EMBL/GenBank/DDBJ databases">
        <title>Infants hospitalized years apart are colonized by the same room-sourced microbial strains.</title>
        <authorList>
            <person name="Brooks B."/>
            <person name="Olm M.R."/>
            <person name="Firek B.A."/>
            <person name="Baker R."/>
            <person name="Thomas B.C."/>
            <person name="Morowitz M.J."/>
            <person name="Banfield J.F."/>
        </authorList>
    </citation>
    <scope>NUCLEOTIDE SEQUENCE [LARGE SCALE GENOMIC DNA]</scope>
    <source>
        <strain evidence="3">S2_003_000_R1_3</strain>
    </source>
</reference>
<dbReference type="SMART" id="SM01118">
    <property type="entry name" value="CYTH"/>
    <property type="match status" value="1"/>
</dbReference>
<dbReference type="Proteomes" id="UP000249432">
    <property type="component" value="Unassembled WGS sequence"/>
</dbReference>
<protein>
    <recommendedName>
        <fullName evidence="2">CYTH domain-containing protein</fullName>
    </recommendedName>
</protein>
<dbReference type="InterPro" id="IPR023577">
    <property type="entry name" value="CYTH_domain"/>
</dbReference>
<evidence type="ECO:0000256" key="1">
    <source>
        <dbReference type="SAM" id="MobiDB-lite"/>
    </source>
</evidence>
<dbReference type="Gene3D" id="2.40.320.10">
    <property type="entry name" value="Hypothetical Protein Pfu-838710-001"/>
    <property type="match status" value="1"/>
</dbReference>
<dbReference type="EMBL" id="QFRA01000028">
    <property type="protein sequence ID" value="PZR03802.1"/>
    <property type="molecule type" value="Genomic_DNA"/>
</dbReference>